<feature type="region of interest" description="Disordered" evidence="1">
    <location>
        <begin position="67"/>
        <end position="86"/>
    </location>
</feature>
<gene>
    <name evidence="2" type="ORF">DAD186_14150</name>
</gene>
<proteinExistence type="predicted"/>
<evidence type="ECO:0000313" key="3">
    <source>
        <dbReference type="Proteomes" id="UP000092596"/>
    </source>
</evidence>
<dbReference type="Proteomes" id="UP000092596">
    <property type="component" value="Chromosome"/>
</dbReference>
<reference evidence="2 3" key="1">
    <citation type="submission" date="2015-06" db="EMBL/GenBank/DDBJ databases">
        <title>Investigation of pathophysiology for high-risk pregnancy and development of treatment modality based on it.</title>
        <authorList>
            <person name="Kim B.-C."/>
            <person name="Lim S."/>
        </authorList>
    </citation>
    <scope>NUCLEOTIDE SEQUENCE [LARGE SCALE GENOMIC DNA]</scope>
    <source>
        <strain evidence="2 3">AD1-86</strain>
    </source>
</reference>
<protein>
    <submittedName>
        <fullName evidence="2">Uncharacterized protein</fullName>
    </submittedName>
</protein>
<organism evidence="2 3">
    <name type="scientific">Dermabacter vaginalis</name>
    <dbReference type="NCBI Taxonomy" id="1630135"/>
    <lineage>
        <taxon>Bacteria</taxon>
        <taxon>Bacillati</taxon>
        <taxon>Actinomycetota</taxon>
        <taxon>Actinomycetes</taxon>
        <taxon>Micrococcales</taxon>
        <taxon>Dermabacteraceae</taxon>
        <taxon>Dermabacter</taxon>
    </lineage>
</organism>
<evidence type="ECO:0000256" key="1">
    <source>
        <dbReference type="SAM" id="MobiDB-lite"/>
    </source>
</evidence>
<sequence>MGVGTGSINYVPQSFAFIDKALDRWFDRPRGTFASVKKVFDRALAMAAVLDTAPLKGGVGALNRQLAEQVDEHRRQRERRDAEAQA</sequence>
<evidence type="ECO:0000313" key="2">
    <source>
        <dbReference type="EMBL" id="ANP27965.1"/>
    </source>
</evidence>
<dbReference type="KEGG" id="dva:DAD186_14150"/>
<accession>A0A1B0ZIZ4</accession>
<dbReference type="AlphaFoldDB" id="A0A1B0ZIZ4"/>
<name>A0A1B0ZIZ4_9MICO</name>
<dbReference type="EMBL" id="CP012117">
    <property type="protein sequence ID" value="ANP27965.1"/>
    <property type="molecule type" value="Genomic_DNA"/>
</dbReference>
<feature type="compositionally biased region" description="Basic and acidic residues" evidence="1">
    <location>
        <begin position="70"/>
        <end position="86"/>
    </location>
</feature>